<dbReference type="STRING" id="565045.NOR51B_1491"/>
<dbReference type="eggNOG" id="ENOG5032Y84">
    <property type="taxonomic scope" value="Bacteria"/>
</dbReference>
<keyword evidence="3" id="KW-1185">Reference proteome</keyword>
<evidence type="ECO:0000313" key="3">
    <source>
        <dbReference type="Proteomes" id="UP000004699"/>
    </source>
</evidence>
<dbReference type="HOGENOM" id="CLU_193591_0_0_6"/>
<organism evidence="2 3">
    <name type="scientific">Luminiphilus syltensis NOR5-1B</name>
    <dbReference type="NCBI Taxonomy" id="565045"/>
    <lineage>
        <taxon>Bacteria</taxon>
        <taxon>Pseudomonadati</taxon>
        <taxon>Pseudomonadota</taxon>
        <taxon>Gammaproteobacteria</taxon>
        <taxon>Cellvibrionales</taxon>
        <taxon>Halieaceae</taxon>
        <taxon>Luminiphilus</taxon>
    </lineage>
</organism>
<name>B8KUY7_9GAMM</name>
<dbReference type="EMBL" id="DS999411">
    <property type="protein sequence ID" value="EED35545.1"/>
    <property type="molecule type" value="Genomic_DNA"/>
</dbReference>
<dbReference type="RefSeq" id="WP_009020291.1">
    <property type="nucleotide sequence ID" value="NZ_DS999411.1"/>
</dbReference>
<evidence type="ECO:0008006" key="4">
    <source>
        <dbReference type="Google" id="ProtNLM"/>
    </source>
</evidence>
<dbReference type="Proteomes" id="UP000004699">
    <property type="component" value="Unassembled WGS sequence"/>
</dbReference>
<proteinExistence type="predicted"/>
<reference evidence="3" key="1">
    <citation type="journal article" date="2013" name="BMC Microbiol.">
        <title>Taxonomy and evolution of bacteriochlorophyll a-containing members of the OM60/NOR5 clade of marine gammaproteobacteria: description of Luminiphilus syltensis gen. nov., sp. nov., reclassification of Haliea rubra as Pseudohaliea rubra gen. nov., comb. nov., and emendation of Chromatocurvus halotolerans.</title>
        <authorList>
            <person name="Spring S."/>
            <person name="Riedel T."/>
            <person name="Sproer C."/>
            <person name="Yan S."/>
            <person name="Harder J."/>
            <person name="Fuchs B.M."/>
        </authorList>
    </citation>
    <scope>NUCLEOTIDE SEQUENCE [LARGE SCALE GENOMIC DNA]</scope>
    <source>
        <strain evidence="3">NOR51-B</strain>
    </source>
</reference>
<dbReference type="OrthoDB" id="5472118at2"/>
<gene>
    <name evidence="2" type="ORF">NOR51B_1491</name>
</gene>
<protein>
    <recommendedName>
        <fullName evidence="4">CopG family transcriptional regulator</fullName>
    </recommendedName>
</protein>
<feature type="region of interest" description="Disordered" evidence="1">
    <location>
        <begin position="50"/>
        <end position="76"/>
    </location>
</feature>
<accession>B8KUY7</accession>
<sequence length="76" mass="8424">MGQVTIYLDDETEQRMADTASIQNLSKSKWVAGVIREKLQADWPKSVREAAGSWTDFPPLDSLRSGGVDDAAREDL</sequence>
<dbReference type="AlphaFoldDB" id="B8KUY7"/>
<evidence type="ECO:0000256" key="1">
    <source>
        <dbReference type="SAM" id="MobiDB-lite"/>
    </source>
</evidence>
<evidence type="ECO:0000313" key="2">
    <source>
        <dbReference type="EMBL" id="EED35545.1"/>
    </source>
</evidence>